<reference evidence="1 2" key="1">
    <citation type="journal article" date="2012" name="Science">
        <title>Ecological populations of bacteria act as socially cohesive units of antibiotic production and resistance.</title>
        <authorList>
            <person name="Cordero O.X."/>
            <person name="Wildschutte H."/>
            <person name="Kirkup B."/>
            <person name="Proehl S."/>
            <person name="Ngo L."/>
            <person name="Hussain F."/>
            <person name="Le Roux F."/>
            <person name="Mincer T."/>
            <person name="Polz M.F."/>
        </authorList>
    </citation>
    <scope>NUCLEOTIDE SEQUENCE [LARGE SCALE GENOMIC DNA]</scope>
    <source>
        <strain evidence="1 2">ZF-129</strain>
    </source>
</reference>
<accession>A0A1E5BFR9</accession>
<name>A0A1E5BFR9_9VIBR</name>
<dbReference type="Proteomes" id="UP000094741">
    <property type="component" value="Unassembled WGS sequence"/>
</dbReference>
<organism evidence="1 2">
    <name type="scientific">Vibrio genomosp. F10 str. ZF-129</name>
    <dbReference type="NCBI Taxonomy" id="1187848"/>
    <lineage>
        <taxon>Bacteria</taxon>
        <taxon>Pseudomonadati</taxon>
        <taxon>Pseudomonadota</taxon>
        <taxon>Gammaproteobacteria</taxon>
        <taxon>Vibrionales</taxon>
        <taxon>Vibrionaceae</taxon>
        <taxon>Vibrio</taxon>
    </lineage>
</organism>
<evidence type="ECO:0008006" key="3">
    <source>
        <dbReference type="Google" id="ProtNLM"/>
    </source>
</evidence>
<dbReference type="RefSeq" id="WP_017034204.1">
    <property type="nucleotide sequence ID" value="NZ_AJYQ02000089.1"/>
</dbReference>
<dbReference type="InterPro" id="IPR021295">
    <property type="entry name" value="DUF2867"/>
</dbReference>
<evidence type="ECO:0000313" key="1">
    <source>
        <dbReference type="EMBL" id="OEE34662.1"/>
    </source>
</evidence>
<proteinExistence type="predicted"/>
<comment type="caution">
    <text evidence="1">The sequence shown here is derived from an EMBL/GenBank/DDBJ whole genome shotgun (WGS) entry which is preliminary data.</text>
</comment>
<dbReference type="EMBL" id="AJYQ02000089">
    <property type="protein sequence ID" value="OEE34662.1"/>
    <property type="molecule type" value="Genomic_DNA"/>
</dbReference>
<gene>
    <name evidence="1" type="ORF">A1QO_07445</name>
</gene>
<dbReference type="STRING" id="1187848.A1QO_07445"/>
<protein>
    <recommendedName>
        <fullName evidence="3">DUF2867 domain-containing protein</fullName>
    </recommendedName>
</protein>
<dbReference type="OrthoDB" id="7058586at2"/>
<dbReference type="eggNOG" id="ENOG5030A10">
    <property type="taxonomic scope" value="Bacteria"/>
</dbReference>
<dbReference type="Pfam" id="PF11066">
    <property type="entry name" value="DUF2867"/>
    <property type="match status" value="1"/>
</dbReference>
<dbReference type="AlphaFoldDB" id="A0A1E5BFR9"/>
<sequence>MNYPSNTILSESLETAYFWDTHSTKVKYEGQTALEVYLTVAKNTPTWVAKLMSLRNQIVSKLGLKHLGSMDEFDHSTPSDHYKVGDMIGIFKLVSNSDYEVVLEDCDKHLDVRISFLIDPDGNGKNSDEAVVHATTVVHINNAFGKVYMFFVAPVHKLIVPSSLKQLAR</sequence>
<evidence type="ECO:0000313" key="2">
    <source>
        <dbReference type="Proteomes" id="UP000094741"/>
    </source>
</evidence>